<keyword evidence="1" id="KW-0472">Membrane</keyword>
<sequence>MLVPSHFVSNIFVFFHIIKKSTYPFGHSTLCYFSVIIVSIIGTCCFS</sequence>
<reference evidence="2" key="2">
    <citation type="journal article" date="2015" name="Fish Shellfish Immunol.">
        <title>Early steps in the European eel (Anguilla anguilla)-Vibrio vulnificus interaction in the gills: Role of the RtxA13 toxin.</title>
        <authorList>
            <person name="Callol A."/>
            <person name="Pajuelo D."/>
            <person name="Ebbesson L."/>
            <person name="Teles M."/>
            <person name="MacKenzie S."/>
            <person name="Amaro C."/>
        </authorList>
    </citation>
    <scope>NUCLEOTIDE SEQUENCE</scope>
</reference>
<accession>A0A0E9Q8Q6</accession>
<protein>
    <submittedName>
        <fullName evidence="2">Uncharacterized protein</fullName>
    </submittedName>
</protein>
<organism evidence="2">
    <name type="scientific">Anguilla anguilla</name>
    <name type="common">European freshwater eel</name>
    <name type="synonym">Muraena anguilla</name>
    <dbReference type="NCBI Taxonomy" id="7936"/>
    <lineage>
        <taxon>Eukaryota</taxon>
        <taxon>Metazoa</taxon>
        <taxon>Chordata</taxon>
        <taxon>Craniata</taxon>
        <taxon>Vertebrata</taxon>
        <taxon>Euteleostomi</taxon>
        <taxon>Actinopterygii</taxon>
        <taxon>Neopterygii</taxon>
        <taxon>Teleostei</taxon>
        <taxon>Anguilliformes</taxon>
        <taxon>Anguillidae</taxon>
        <taxon>Anguilla</taxon>
    </lineage>
</organism>
<evidence type="ECO:0000256" key="1">
    <source>
        <dbReference type="SAM" id="Phobius"/>
    </source>
</evidence>
<reference evidence="2" key="1">
    <citation type="submission" date="2014-11" db="EMBL/GenBank/DDBJ databases">
        <authorList>
            <person name="Amaro Gonzalez C."/>
        </authorList>
    </citation>
    <scope>NUCLEOTIDE SEQUENCE</scope>
</reference>
<dbReference type="AlphaFoldDB" id="A0A0E9Q8Q6"/>
<feature type="transmembrane region" description="Helical" evidence="1">
    <location>
        <begin position="25"/>
        <end position="46"/>
    </location>
</feature>
<keyword evidence="1" id="KW-0812">Transmembrane</keyword>
<proteinExistence type="predicted"/>
<keyword evidence="1" id="KW-1133">Transmembrane helix</keyword>
<evidence type="ECO:0000313" key="2">
    <source>
        <dbReference type="EMBL" id="JAH12498.1"/>
    </source>
</evidence>
<dbReference type="EMBL" id="GBXM01096079">
    <property type="protein sequence ID" value="JAH12498.1"/>
    <property type="molecule type" value="Transcribed_RNA"/>
</dbReference>
<name>A0A0E9Q8Q6_ANGAN</name>